<sequence length="161" mass="19185">KKIYKKVEVDYNKIQNLKNIKNHDVLCVKMQTHENLEKVIDQEPDLITFNFNVQQKFNVKHLRMAVKRKVYIEIPLNYKNKMVYLYNVAELLRILRYRNIVFGSGAKTKKELKEPSDIIELLSFLGFNKNKIQKVLENSEKLLKICAMRRHSFKNCIINDV</sequence>
<gene>
    <name evidence="4" type="ORF">NBO_570g0002</name>
</gene>
<dbReference type="Gene3D" id="3.20.20.140">
    <property type="entry name" value="Metal-dependent hydrolases"/>
    <property type="match status" value="1"/>
</dbReference>
<dbReference type="AlphaFoldDB" id="R0KN21"/>
<dbReference type="STRING" id="578461.R0KN21"/>
<proteinExistence type="inferred from homology"/>
<dbReference type="PANTHER" id="PTHR13031">
    <property type="entry name" value="RIBONUCLEASE P SUBUNIT P30"/>
    <property type="match status" value="1"/>
</dbReference>
<dbReference type="VEuPathDB" id="MicrosporidiaDB:NBO_570g0002"/>
<dbReference type="GO" id="GO:0008033">
    <property type="term" value="P:tRNA processing"/>
    <property type="evidence" value="ECO:0007669"/>
    <property type="project" value="UniProtKB-KW"/>
</dbReference>
<protein>
    <submittedName>
        <fullName evidence="4">Uncharacterized protein</fullName>
    </submittedName>
</protein>
<dbReference type="Pfam" id="PF01876">
    <property type="entry name" value="RNase_P_p30"/>
    <property type="match status" value="1"/>
</dbReference>
<dbReference type="GO" id="GO:0005634">
    <property type="term" value="C:nucleus"/>
    <property type="evidence" value="ECO:0007669"/>
    <property type="project" value="UniProtKB-SubCell"/>
</dbReference>
<feature type="non-terminal residue" evidence="4">
    <location>
        <position position="1"/>
    </location>
</feature>
<dbReference type="Proteomes" id="UP000016927">
    <property type="component" value="Unassembled WGS sequence"/>
</dbReference>
<evidence type="ECO:0000256" key="1">
    <source>
        <dbReference type="ARBA" id="ARBA00004123"/>
    </source>
</evidence>
<dbReference type="InterPro" id="IPR016195">
    <property type="entry name" value="Pol/histidinol_Pase-like"/>
</dbReference>
<organism evidence="4 5">
    <name type="scientific">Nosema bombycis (strain CQ1 / CVCC 102059)</name>
    <name type="common">Microsporidian parasite</name>
    <name type="synonym">Pebrine of silkworm</name>
    <dbReference type="NCBI Taxonomy" id="578461"/>
    <lineage>
        <taxon>Eukaryota</taxon>
        <taxon>Fungi</taxon>
        <taxon>Fungi incertae sedis</taxon>
        <taxon>Microsporidia</taxon>
        <taxon>Nosematidae</taxon>
        <taxon>Nosema</taxon>
    </lineage>
</organism>
<keyword evidence="3" id="KW-0819">tRNA processing</keyword>
<dbReference type="EMBL" id="KB909477">
    <property type="protein sequence ID" value="EOB12051.1"/>
    <property type="molecule type" value="Genomic_DNA"/>
</dbReference>
<evidence type="ECO:0000313" key="4">
    <source>
        <dbReference type="EMBL" id="EOB12051.1"/>
    </source>
</evidence>
<dbReference type="OMA" id="MQTHENL"/>
<evidence type="ECO:0000256" key="2">
    <source>
        <dbReference type="ARBA" id="ARBA00007331"/>
    </source>
</evidence>
<evidence type="ECO:0000313" key="5">
    <source>
        <dbReference type="Proteomes" id="UP000016927"/>
    </source>
</evidence>
<keyword evidence="5" id="KW-1185">Reference proteome</keyword>
<dbReference type="PANTHER" id="PTHR13031:SF0">
    <property type="entry name" value="RIBONUCLEASE P PROTEIN SUBUNIT P30"/>
    <property type="match status" value="1"/>
</dbReference>
<feature type="non-terminal residue" evidence="4">
    <location>
        <position position="161"/>
    </location>
</feature>
<dbReference type="GO" id="GO:0003723">
    <property type="term" value="F:RNA binding"/>
    <property type="evidence" value="ECO:0007669"/>
    <property type="project" value="TreeGrafter"/>
</dbReference>
<accession>R0KN21</accession>
<name>R0KN21_NOSB1</name>
<dbReference type="HOGENOM" id="CLU_100281_0_0_1"/>
<reference evidence="4 5" key="1">
    <citation type="journal article" date="2013" name="BMC Genomics">
        <title>Comparative genomics of parasitic silkworm microsporidia reveal an association between genome expansion and host adaptation.</title>
        <authorList>
            <person name="Pan G."/>
            <person name="Xu J."/>
            <person name="Li T."/>
            <person name="Xia Q."/>
            <person name="Liu S.L."/>
            <person name="Zhang G."/>
            <person name="Li S."/>
            <person name="Li C."/>
            <person name="Liu H."/>
            <person name="Yang L."/>
            <person name="Liu T."/>
            <person name="Zhang X."/>
            <person name="Wu Z."/>
            <person name="Fan W."/>
            <person name="Dang X."/>
            <person name="Xiang H."/>
            <person name="Tao M."/>
            <person name="Li Y."/>
            <person name="Hu J."/>
            <person name="Li Z."/>
            <person name="Lin L."/>
            <person name="Luo J."/>
            <person name="Geng L."/>
            <person name="Wang L."/>
            <person name="Long M."/>
            <person name="Wan Y."/>
            <person name="He N."/>
            <person name="Zhang Z."/>
            <person name="Lu C."/>
            <person name="Keeling P.J."/>
            <person name="Wang J."/>
            <person name="Xiang Z."/>
            <person name="Zhou Z."/>
        </authorList>
    </citation>
    <scope>NUCLEOTIDE SEQUENCE [LARGE SCALE GENOMIC DNA]</scope>
    <source>
        <strain evidence="5">CQ1 / CVCC 102059</strain>
    </source>
</reference>
<comment type="similarity">
    <text evidence="2">Belongs to the eukaryotic/archaeal RNase P protein component 3 family.</text>
</comment>
<comment type="subcellular location">
    <subcellularLocation>
        <location evidence="1">Nucleus</location>
    </subcellularLocation>
</comment>
<dbReference type="SUPFAM" id="SSF89550">
    <property type="entry name" value="PHP domain-like"/>
    <property type="match status" value="1"/>
</dbReference>
<dbReference type="InterPro" id="IPR002738">
    <property type="entry name" value="RNase_P_p30"/>
</dbReference>
<evidence type="ECO:0000256" key="3">
    <source>
        <dbReference type="ARBA" id="ARBA00022694"/>
    </source>
</evidence>
<dbReference type="OrthoDB" id="2194280at2759"/>